<gene>
    <name evidence="2" type="ORF">A9W98_14435</name>
</gene>
<dbReference type="GO" id="GO:0003824">
    <property type="term" value="F:catalytic activity"/>
    <property type="evidence" value="ECO:0007669"/>
    <property type="project" value="UniProtKB-ARBA"/>
</dbReference>
<dbReference type="PANTHER" id="PTHR11941:SF54">
    <property type="entry name" value="ENOYL-COA HYDRATASE, MITOCHONDRIAL"/>
    <property type="match status" value="1"/>
</dbReference>
<evidence type="ECO:0000313" key="2">
    <source>
        <dbReference type="EMBL" id="OBS02540.1"/>
    </source>
</evidence>
<name>A0A1A6BJN3_MYCGO</name>
<dbReference type="GO" id="GO:0006635">
    <property type="term" value="P:fatty acid beta-oxidation"/>
    <property type="evidence" value="ECO:0007669"/>
    <property type="project" value="TreeGrafter"/>
</dbReference>
<proteinExistence type="predicted"/>
<dbReference type="OrthoDB" id="9775794at2"/>
<keyword evidence="1" id="KW-0443">Lipid metabolism</keyword>
<dbReference type="Proteomes" id="UP000093757">
    <property type="component" value="Unassembled WGS sequence"/>
</dbReference>
<reference evidence="2 3" key="1">
    <citation type="submission" date="2016-06" db="EMBL/GenBank/DDBJ databases">
        <authorList>
            <person name="Kjaerup R.B."/>
            <person name="Dalgaard T.S."/>
            <person name="Juul-Madsen H.R."/>
        </authorList>
    </citation>
    <scope>NUCLEOTIDE SEQUENCE [LARGE SCALE GENOMIC DNA]</scope>
    <source>
        <strain evidence="2 3">1245752.6</strain>
    </source>
</reference>
<organism evidence="2 3">
    <name type="scientific">Mycobacterium gordonae</name>
    <dbReference type="NCBI Taxonomy" id="1778"/>
    <lineage>
        <taxon>Bacteria</taxon>
        <taxon>Bacillati</taxon>
        <taxon>Actinomycetota</taxon>
        <taxon>Actinomycetes</taxon>
        <taxon>Mycobacteriales</taxon>
        <taxon>Mycobacteriaceae</taxon>
        <taxon>Mycobacterium</taxon>
    </lineage>
</organism>
<dbReference type="RefSeq" id="WP_065133301.1">
    <property type="nucleotide sequence ID" value="NZ_JANFXG010000214.1"/>
</dbReference>
<accession>A0A1A6BJN3</accession>
<protein>
    <submittedName>
        <fullName evidence="2">Enoyl-CoA hydratase</fullName>
    </submittedName>
</protein>
<dbReference type="InterPro" id="IPR029045">
    <property type="entry name" value="ClpP/crotonase-like_dom_sf"/>
</dbReference>
<dbReference type="PANTHER" id="PTHR11941">
    <property type="entry name" value="ENOYL-COA HYDRATASE-RELATED"/>
    <property type="match status" value="1"/>
</dbReference>
<evidence type="ECO:0000256" key="1">
    <source>
        <dbReference type="ARBA" id="ARBA00023098"/>
    </source>
</evidence>
<comment type="caution">
    <text evidence="2">The sequence shown here is derived from an EMBL/GenBank/DDBJ whole genome shotgun (WGS) entry which is preliminary data.</text>
</comment>
<evidence type="ECO:0000313" key="3">
    <source>
        <dbReference type="Proteomes" id="UP000093757"/>
    </source>
</evidence>
<dbReference type="SUPFAM" id="SSF52096">
    <property type="entry name" value="ClpP/crotonase"/>
    <property type="match status" value="1"/>
</dbReference>
<dbReference type="AlphaFoldDB" id="A0A1A6BJN3"/>
<dbReference type="EMBL" id="MAEM01000171">
    <property type="protein sequence ID" value="OBS02540.1"/>
    <property type="molecule type" value="Genomic_DNA"/>
</dbReference>
<dbReference type="InterPro" id="IPR001753">
    <property type="entry name" value="Enoyl-CoA_hydra/iso"/>
</dbReference>
<dbReference type="Gene3D" id="3.90.226.10">
    <property type="entry name" value="2-enoyl-CoA Hydratase, Chain A, domain 1"/>
    <property type="match status" value="1"/>
</dbReference>
<dbReference type="Pfam" id="PF00378">
    <property type="entry name" value="ECH_1"/>
    <property type="match status" value="1"/>
</dbReference>
<sequence>MAQQNYRLIRVASADGICRATIDHPPINLLDVALLTEIDRLLAEVAADGQVRVLIVDSADPEIFIAHADVALIQDLPADDLAVHDELSFFHAVTERVRTLPKATIAVIDGVCRGGGCEFVMAFDMRYAATGAVVLGHPEVSIGIIPGGGATQRLPRLVGRSRALEVILGGMDVDAETAATWGYLTRALPPDQLRRFVDRLARRIASSPLTAIAAAKEAVAASDGDLATGLRVEDQLLRQTVAQPATRELLRAIVEAGAQTREFELGDRPRRLD</sequence>
<dbReference type="CDD" id="cd06558">
    <property type="entry name" value="crotonase-like"/>
    <property type="match status" value="1"/>
</dbReference>